<protein>
    <submittedName>
        <fullName evidence="1">Uncharacterized protein</fullName>
    </submittedName>
</protein>
<accession>A0ABV3ZD39</accession>
<evidence type="ECO:0000313" key="1">
    <source>
        <dbReference type="EMBL" id="MEX6687104.1"/>
    </source>
</evidence>
<proteinExistence type="predicted"/>
<dbReference type="EMBL" id="JAULBC010000002">
    <property type="protein sequence ID" value="MEX6687104.1"/>
    <property type="molecule type" value="Genomic_DNA"/>
</dbReference>
<reference evidence="1 2" key="1">
    <citation type="submission" date="2023-07" db="EMBL/GenBank/DDBJ databases">
        <authorList>
            <person name="Lian W.-H."/>
        </authorList>
    </citation>
    <scope>NUCLEOTIDE SEQUENCE [LARGE SCALE GENOMIC DNA]</scope>
    <source>
        <strain evidence="1 2">SYSU DXS3180</strain>
    </source>
</reference>
<gene>
    <name evidence="1" type="ORF">QTN47_06340</name>
</gene>
<comment type="caution">
    <text evidence="1">The sequence shown here is derived from an EMBL/GenBank/DDBJ whole genome shotgun (WGS) entry which is preliminary data.</text>
</comment>
<dbReference type="RefSeq" id="WP_369328508.1">
    <property type="nucleotide sequence ID" value="NZ_JAULBC010000002.1"/>
</dbReference>
<keyword evidence="2" id="KW-1185">Reference proteome</keyword>
<organism evidence="1 2">
    <name type="scientific">Danxiaibacter flavus</name>
    <dbReference type="NCBI Taxonomy" id="3049108"/>
    <lineage>
        <taxon>Bacteria</taxon>
        <taxon>Pseudomonadati</taxon>
        <taxon>Bacteroidota</taxon>
        <taxon>Chitinophagia</taxon>
        <taxon>Chitinophagales</taxon>
        <taxon>Chitinophagaceae</taxon>
        <taxon>Danxiaibacter</taxon>
    </lineage>
</organism>
<name>A0ABV3ZD39_9BACT</name>
<sequence>MLRIGLVGEAPVDTACVKTLLSKKYKGLDFFEMISDIRGNHLDSQFAKRFLRREFEIAKPDFIVFIRDLDGKENNADMLSQRKEFFARCNSIVNKTGLFLLNIQELEALLFTDISVINKCYNVVLAAVDDCMLIEGPKEYLRSNVRGYIETHNKELFEKYNYETIISNCRYFKKFDAEFSIKTGFAE</sequence>
<evidence type="ECO:0000313" key="2">
    <source>
        <dbReference type="Proteomes" id="UP001560573"/>
    </source>
</evidence>
<dbReference type="Proteomes" id="UP001560573">
    <property type="component" value="Unassembled WGS sequence"/>
</dbReference>